<dbReference type="AlphaFoldDB" id="A0A8H3AG26"/>
<dbReference type="EMBL" id="CAJMWS010000325">
    <property type="protein sequence ID" value="CAE6427582.1"/>
    <property type="molecule type" value="Genomic_DNA"/>
</dbReference>
<keyword evidence="1" id="KW-0472">Membrane</keyword>
<dbReference type="Proteomes" id="UP000663846">
    <property type="component" value="Unassembled WGS sequence"/>
</dbReference>
<protein>
    <submittedName>
        <fullName evidence="2">Uncharacterized protein</fullName>
    </submittedName>
</protein>
<keyword evidence="1" id="KW-1133">Transmembrane helix</keyword>
<keyword evidence="1" id="KW-0812">Transmembrane</keyword>
<feature type="transmembrane region" description="Helical" evidence="1">
    <location>
        <begin position="21"/>
        <end position="41"/>
    </location>
</feature>
<reference evidence="2" key="1">
    <citation type="submission" date="2021-01" db="EMBL/GenBank/DDBJ databases">
        <authorList>
            <person name="Kaushik A."/>
        </authorList>
    </citation>
    <scope>NUCLEOTIDE SEQUENCE</scope>
    <source>
        <strain evidence="2">AG1-1C</strain>
    </source>
</reference>
<feature type="transmembrane region" description="Helical" evidence="1">
    <location>
        <begin position="445"/>
        <end position="469"/>
    </location>
</feature>
<gene>
    <name evidence="2" type="ORF">RDB_LOCUS99788</name>
</gene>
<proteinExistence type="predicted"/>
<name>A0A8H3AG26_9AGAM</name>
<comment type="caution">
    <text evidence="2">The sequence shown here is derived from an EMBL/GenBank/DDBJ whole genome shotgun (WGS) entry which is preliminary data.</text>
</comment>
<organism evidence="2 3">
    <name type="scientific">Rhizoctonia solani</name>
    <dbReference type="NCBI Taxonomy" id="456999"/>
    <lineage>
        <taxon>Eukaryota</taxon>
        <taxon>Fungi</taxon>
        <taxon>Dikarya</taxon>
        <taxon>Basidiomycota</taxon>
        <taxon>Agaricomycotina</taxon>
        <taxon>Agaricomycetes</taxon>
        <taxon>Cantharellales</taxon>
        <taxon>Ceratobasidiaceae</taxon>
        <taxon>Rhizoctonia</taxon>
    </lineage>
</organism>
<sequence>MKLRQLQYAIQNEYTIPYLPHVFYIVLLLLLGLLIPLNIALVGSDVVTTLKFDPTIDNPWWMPPNWPSVFRPPISQKCQPASITDDMSLRTNSSMPLFKYVLQRAYRDKEAHDDPSNRIYPALYLANKLSDCEIRTITWRVEIPAAIMRYQAKIYCTLGGDKKPDPEFPDEMVFITTYNLVNNPDLGPDDMVDHLSSNVVPEPKGSPGDNYIVNPALSNLPVKSNSSNNVLGALDGMHTDLSRAIWAQYRIWTTRQDPVIFETYFVEWTAQTGNYCRLPDRYDVYNASCGGMTDYNRWLRSYGTTKDYGADDAFIMPFNVTIINSFIALRDAIMIDLGNLNPLSNIYLNRTYFNQVIRVDPHHVDAGNTIANLSGNAHMNSTDYWTFCNYWGCIETSWAEGLRNAPENTPLKGIILPYRPDNPQASSVLNFRYICPTFKRKSTSALLVSVFATTFTMIASLYTLFDLYMPKIEASYQKRKQAFARAINRNIEDQGEEDHLVGEPIAKVNTVDSSETLYAPVSQVEKEKDERYY</sequence>
<evidence type="ECO:0000313" key="3">
    <source>
        <dbReference type="Proteomes" id="UP000663846"/>
    </source>
</evidence>
<evidence type="ECO:0000256" key="1">
    <source>
        <dbReference type="SAM" id="Phobius"/>
    </source>
</evidence>
<evidence type="ECO:0000313" key="2">
    <source>
        <dbReference type="EMBL" id="CAE6427582.1"/>
    </source>
</evidence>
<accession>A0A8H3AG26</accession>